<comment type="pathway">
    <text evidence="1">Amino-acid biosynthesis; L-tryptophan biosynthesis; L-tryptophan from chorismate: step 5/5.</text>
</comment>
<evidence type="ECO:0000256" key="6">
    <source>
        <dbReference type="ARBA" id="ARBA00023141"/>
    </source>
</evidence>
<dbReference type="EC" id="4.2.1.20" evidence="3"/>
<keyword evidence="4" id="KW-0028">Amino-acid biosynthesis</keyword>
<gene>
    <name evidence="9" type="ORF">RchiOBHm_Chr3g0488871</name>
</gene>
<dbReference type="InterPro" id="IPR013785">
    <property type="entry name" value="Aldolase_TIM"/>
</dbReference>
<dbReference type="UniPathway" id="UPA00035">
    <property type="reaction ID" value="UER00044"/>
</dbReference>
<dbReference type="Proteomes" id="UP000238479">
    <property type="component" value="Chromosome 3"/>
</dbReference>
<dbReference type="GO" id="GO:0005829">
    <property type="term" value="C:cytosol"/>
    <property type="evidence" value="ECO:0007669"/>
    <property type="project" value="TreeGrafter"/>
</dbReference>
<evidence type="ECO:0000256" key="5">
    <source>
        <dbReference type="ARBA" id="ARBA00022822"/>
    </source>
</evidence>
<evidence type="ECO:0000256" key="7">
    <source>
        <dbReference type="ARBA" id="ARBA00023239"/>
    </source>
</evidence>
<reference evidence="9 10" key="1">
    <citation type="journal article" date="2018" name="Nat. Genet.">
        <title>The Rosa genome provides new insights in the design of modern roses.</title>
        <authorList>
            <person name="Bendahmane M."/>
        </authorList>
    </citation>
    <scope>NUCLEOTIDE SEQUENCE [LARGE SCALE GENOMIC DNA]</scope>
    <source>
        <strain evidence="10">cv. Old Blush</strain>
    </source>
</reference>
<comment type="catalytic activity">
    <reaction evidence="8">
        <text>(1S,2R)-1-C-(indol-3-yl)glycerol 3-phosphate + L-serine = D-glyceraldehyde 3-phosphate + L-tryptophan + H2O</text>
        <dbReference type="Rhea" id="RHEA:10532"/>
        <dbReference type="ChEBI" id="CHEBI:15377"/>
        <dbReference type="ChEBI" id="CHEBI:33384"/>
        <dbReference type="ChEBI" id="CHEBI:57912"/>
        <dbReference type="ChEBI" id="CHEBI:58866"/>
        <dbReference type="ChEBI" id="CHEBI:59776"/>
        <dbReference type="EC" id="4.2.1.20"/>
    </reaction>
</comment>
<dbReference type="PANTHER" id="PTHR43406">
    <property type="entry name" value="TRYPTOPHAN SYNTHASE, ALPHA CHAIN"/>
    <property type="match status" value="1"/>
</dbReference>
<dbReference type="SUPFAM" id="SSF51366">
    <property type="entry name" value="Ribulose-phoshate binding barrel"/>
    <property type="match status" value="1"/>
</dbReference>
<dbReference type="AlphaFoldDB" id="A0A2P6RFV2"/>
<dbReference type="GO" id="GO:0009507">
    <property type="term" value="C:chloroplast"/>
    <property type="evidence" value="ECO:0007669"/>
    <property type="project" value="TreeGrafter"/>
</dbReference>
<dbReference type="EMBL" id="PDCK01000041">
    <property type="protein sequence ID" value="PRQ45318.1"/>
    <property type="molecule type" value="Genomic_DNA"/>
</dbReference>
<evidence type="ECO:0000256" key="1">
    <source>
        <dbReference type="ARBA" id="ARBA00004733"/>
    </source>
</evidence>
<evidence type="ECO:0000313" key="10">
    <source>
        <dbReference type="Proteomes" id="UP000238479"/>
    </source>
</evidence>
<dbReference type="InterPro" id="IPR011060">
    <property type="entry name" value="RibuloseP-bd_barrel"/>
</dbReference>
<dbReference type="Pfam" id="PF00290">
    <property type="entry name" value="Trp_syntA"/>
    <property type="match status" value="1"/>
</dbReference>
<keyword evidence="5" id="KW-0822">Tryptophan biosynthesis</keyword>
<proteinExistence type="predicted"/>
<keyword evidence="10" id="KW-1185">Reference proteome</keyword>
<accession>A0A2P6RFV2</accession>
<organism evidence="9 10">
    <name type="scientific">Rosa chinensis</name>
    <name type="common">China rose</name>
    <dbReference type="NCBI Taxonomy" id="74649"/>
    <lineage>
        <taxon>Eukaryota</taxon>
        <taxon>Viridiplantae</taxon>
        <taxon>Streptophyta</taxon>
        <taxon>Embryophyta</taxon>
        <taxon>Tracheophyta</taxon>
        <taxon>Spermatophyta</taxon>
        <taxon>Magnoliopsida</taxon>
        <taxon>eudicotyledons</taxon>
        <taxon>Gunneridae</taxon>
        <taxon>Pentapetalae</taxon>
        <taxon>rosids</taxon>
        <taxon>fabids</taxon>
        <taxon>Rosales</taxon>
        <taxon>Rosaceae</taxon>
        <taxon>Rosoideae</taxon>
        <taxon>Rosoideae incertae sedis</taxon>
        <taxon>Rosa</taxon>
    </lineage>
</organism>
<sequence length="110" mass="11663">MASLTTTNTSVGLSKTFIKLKEQGKVALIPYTTAGDPDLSVTAEALKVLDSCGSNIIELGVPYSDPLVAGLVIQTVATRALARGTNLNSILAMLKEVPLHAIFYYLINLL</sequence>
<keyword evidence="6" id="KW-0057">Aromatic amino acid biosynthesis</keyword>
<dbReference type="PANTHER" id="PTHR43406:SF1">
    <property type="entry name" value="TRYPTOPHAN SYNTHASE ALPHA CHAIN, CHLOROPLASTIC"/>
    <property type="match status" value="1"/>
</dbReference>
<protein>
    <recommendedName>
        <fullName evidence="3">tryptophan synthase</fullName>
        <ecNumber evidence="3">4.2.1.20</ecNumber>
    </recommendedName>
</protein>
<dbReference type="InterPro" id="IPR002028">
    <property type="entry name" value="Trp_synthase_suA"/>
</dbReference>
<dbReference type="STRING" id="74649.A0A2P6RFV2"/>
<name>A0A2P6RFV2_ROSCH</name>
<comment type="subunit">
    <text evidence="2">Tetramer of two alpha and two beta chains.</text>
</comment>
<evidence type="ECO:0000256" key="2">
    <source>
        <dbReference type="ARBA" id="ARBA00011270"/>
    </source>
</evidence>
<comment type="caution">
    <text evidence="9">The sequence shown here is derived from an EMBL/GenBank/DDBJ whole genome shotgun (WGS) entry which is preliminary data.</text>
</comment>
<dbReference type="GO" id="GO:0004834">
    <property type="term" value="F:tryptophan synthase activity"/>
    <property type="evidence" value="ECO:0007669"/>
    <property type="project" value="UniProtKB-EC"/>
</dbReference>
<dbReference type="Gramene" id="PRQ45318">
    <property type="protein sequence ID" value="PRQ45318"/>
    <property type="gene ID" value="RchiOBHm_Chr3g0488871"/>
</dbReference>
<evidence type="ECO:0000256" key="4">
    <source>
        <dbReference type="ARBA" id="ARBA00022605"/>
    </source>
</evidence>
<keyword evidence="7 9" id="KW-0456">Lyase</keyword>
<dbReference type="Gene3D" id="3.20.20.70">
    <property type="entry name" value="Aldolase class I"/>
    <property type="match status" value="1"/>
</dbReference>
<evidence type="ECO:0000313" key="9">
    <source>
        <dbReference type="EMBL" id="PRQ45318.1"/>
    </source>
</evidence>
<evidence type="ECO:0000256" key="3">
    <source>
        <dbReference type="ARBA" id="ARBA00012043"/>
    </source>
</evidence>
<evidence type="ECO:0000256" key="8">
    <source>
        <dbReference type="ARBA" id="ARBA00049047"/>
    </source>
</evidence>